<evidence type="ECO:0000313" key="6">
    <source>
        <dbReference type="EMBL" id="WFE91299.1"/>
    </source>
</evidence>
<dbReference type="Gene3D" id="3.40.190.290">
    <property type="match status" value="1"/>
</dbReference>
<reference evidence="6 7" key="1">
    <citation type="submission" date="2023-03" db="EMBL/GenBank/DDBJ databases">
        <title>Roseibium porphyridii sp. nov. and Roseibium rhodosorbium sp. nov. isolated from marine algae, Porphyridium cruentum and Rhodosorus marinus, respectively.</title>
        <authorList>
            <person name="Lee M.W."/>
            <person name="Choi B.J."/>
            <person name="Lee J.K."/>
            <person name="Choi D.G."/>
            <person name="Baek J.H."/>
            <person name="Bayburt H."/>
            <person name="Kim J.M."/>
            <person name="Han D.M."/>
            <person name="Kim K.H."/>
            <person name="Jeon C.O."/>
        </authorList>
    </citation>
    <scope>NUCLEOTIDE SEQUENCE [LARGE SCALE GENOMIC DNA]</scope>
    <source>
        <strain evidence="6 7">KMA01</strain>
    </source>
</reference>
<name>A0ABY8F9T5_9HYPH</name>
<dbReference type="RefSeq" id="WP_265683625.1">
    <property type="nucleotide sequence ID" value="NZ_CP120863.1"/>
</dbReference>
<evidence type="ECO:0000256" key="4">
    <source>
        <dbReference type="ARBA" id="ARBA00023163"/>
    </source>
</evidence>
<feature type="domain" description="HTH lysR-type" evidence="5">
    <location>
        <begin position="7"/>
        <end position="64"/>
    </location>
</feature>
<organism evidence="6 7">
    <name type="scientific">Roseibium porphyridii</name>
    <dbReference type="NCBI Taxonomy" id="2866279"/>
    <lineage>
        <taxon>Bacteria</taxon>
        <taxon>Pseudomonadati</taxon>
        <taxon>Pseudomonadota</taxon>
        <taxon>Alphaproteobacteria</taxon>
        <taxon>Hyphomicrobiales</taxon>
        <taxon>Stappiaceae</taxon>
        <taxon>Roseibium</taxon>
    </lineage>
</organism>
<evidence type="ECO:0000259" key="5">
    <source>
        <dbReference type="PROSITE" id="PS50931"/>
    </source>
</evidence>
<dbReference type="PRINTS" id="PR00039">
    <property type="entry name" value="HTHLYSR"/>
</dbReference>
<sequence>MYAKHRIDLRLLTYFHTVAATGNITKAAEELNIAQPTLSKALKLLERQTGTTLMERSVHGIKLTPIGERLQQHATIVLAQVGKALDEVDQLRTGGLGEVRVGAGPSWVRRFLPEIVAEMMQESRDIKVEIVGGFDDSLTERLEAGELDFIVAELPLAGVDENEVDKLTTDNLVVVGRPEHPLAGRKNVSAAEALSHDWALPPANNLARRKLDGGATTLGLAPPRPEVVSSSQTFLMTVVHLADLLLYTTRTQLKSPEGKGLVEMDVPQLITSREAGIIYRTPRLLSPAAALLAERLKEACKQDPFN</sequence>
<evidence type="ECO:0000256" key="2">
    <source>
        <dbReference type="ARBA" id="ARBA00023015"/>
    </source>
</evidence>
<dbReference type="SUPFAM" id="SSF53850">
    <property type="entry name" value="Periplasmic binding protein-like II"/>
    <property type="match status" value="1"/>
</dbReference>
<proteinExistence type="inferred from homology"/>
<dbReference type="InterPro" id="IPR005119">
    <property type="entry name" value="LysR_subst-bd"/>
</dbReference>
<dbReference type="Pfam" id="PF00126">
    <property type="entry name" value="HTH_1"/>
    <property type="match status" value="1"/>
</dbReference>
<dbReference type="PANTHER" id="PTHR30419:SF8">
    <property type="entry name" value="NITROGEN ASSIMILATION TRANSCRIPTIONAL ACTIVATOR-RELATED"/>
    <property type="match status" value="1"/>
</dbReference>
<dbReference type="InterPro" id="IPR000847">
    <property type="entry name" value="LysR_HTH_N"/>
</dbReference>
<dbReference type="PANTHER" id="PTHR30419">
    <property type="entry name" value="HTH-TYPE TRANSCRIPTIONAL REGULATOR YBHD"/>
    <property type="match status" value="1"/>
</dbReference>
<dbReference type="SUPFAM" id="SSF46785">
    <property type="entry name" value="Winged helix' DNA-binding domain"/>
    <property type="match status" value="1"/>
</dbReference>
<protein>
    <submittedName>
        <fullName evidence="6">LysR family transcriptional regulator</fullName>
    </submittedName>
</protein>
<keyword evidence="3" id="KW-0238">DNA-binding</keyword>
<evidence type="ECO:0000256" key="1">
    <source>
        <dbReference type="ARBA" id="ARBA00009437"/>
    </source>
</evidence>
<dbReference type="EMBL" id="CP120863">
    <property type="protein sequence ID" value="WFE91299.1"/>
    <property type="molecule type" value="Genomic_DNA"/>
</dbReference>
<comment type="similarity">
    <text evidence="1">Belongs to the LysR transcriptional regulatory family.</text>
</comment>
<dbReference type="InterPro" id="IPR050950">
    <property type="entry name" value="HTH-type_LysR_regulators"/>
</dbReference>
<keyword evidence="7" id="KW-1185">Reference proteome</keyword>
<keyword evidence="2" id="KW-0805">Transcription regulation</keyword>
<dbReference type="InterPro" id="IPR036390">
    <property type="entry name" value="WH_DNA-bd_sf"/>
</dbReference>
<dbReference type="PROSITE" id="PS50931">
    <property type="entry name" value="HTH_LYSR"/>
    <property type="match status" value="1"/>
</dbReference>
<dbReference type="Gene3D" id="1.10.10.10">
    <property type="entry name" value="Winged helix-like DNA-binding domain superfamily/Winged helix DNA-binding domain"/>
    <property type="match status" value="1"/>
</dbReference>
<gene>
    <name evidence="6" type="ORF">K1718_08065</name>
</gene>
<keyword evidence="4" id="KW-0804">Transcription</keyword>
<evidence type="ECO:0000256" key="3">
    <source>
        <dbReference type="ARBA" id="ARBA00023125"/>
    </source>
</evidence>
<accession>A0ABY8F9T5</accession>
<dbReference type="Proteomes" id="UP001209803">
    <property type="component" value="Chromosome"/>
</dbReference>
<dbReference type="InterPro" id="IPR036388">
    <property type="entry name" value="WH-like_DNA-bd_sf"/>
</dbReference>
<evidence type="ECO:0000313" key="7">
    <source>
        <dbReference type="Proteomes" id="UP001209803"/>
    </source>
</evidence>
<dbReference type="Pfam" id="PF03466">
    <property type="entry name" value="LysR_substrate"/>
    <property type="match status" value="1"/>
</dbReference>